<feature type="coiled-coil region" evidence="1">
    <location>
        <begin position="72"/>
        <end position="99"/>
    </location>
</feature>
<dbReference type="Proteomes" id="UP000011721">
    <property type="component" value="Chromosome"/>
</dbReference>
<dbReference type="HOGENOM" id="CLU_095256_1_0_7"/>
<accession>M1PKR8</accession>
<keyword evidence="1" id="KW-0175">Coiled coil</keyword>
<dbReference type="InterPro" id="IPR048574">
    <property type="entry name" value="RUBY_RBDX"/>
</dbReference>
<dbReference type="InterPro" id="IPR052753">
    <property type="entry name" value="Rbr2/Nigerythrin"/>
</dbReference>
<dbReference type="STRING" id="1167006.UWK_00488"/>
<dbReference type="PROSITE" id="PS50903">
    <property type="entry name" value="RUBREDOXIN_LIKE"/>
    <property type="match status" value="1"/>
</dbReference>
<dbReference type="Pfam" id="PF21349">
    <property type="entry name" value="RUBY_RBDX"/>
    <property type="match status" value="1"/>
</dbReference>
<evidence type="ECO:0000313" key="3">
    <source>
        <dbReference type="EMBL" id="AGF77071.1"/>
    </source>
</evidence>
<dbReference type="PANTHER" id="PTHR33746:SF4">
    <property type="entry name" value="RUBRERYTHRIN"/>
    <property type="match status" value="1"/>
</dbReference>
<proteinExistence type="predicted"/>
<name>M1PKR8_DESSD</name>
<keyword evidence="4" id="KW-1185">Reference proteome</keyword>
<dbReference type="PANTHER" id="PTHR33746">
    <property type="entry name" value="RUBRERYTHRIN"/>
    <property type="match status" value="1"/>
</dbReference>
<dbReference type="KEGG" id="dsf:UWK_00488"/>
<dbReference type="EMBL" id="CP003985">
    <property type="protein sequence ID" value="AGF77071.1"/>
    <property type="molecule type" value="Genomic_DNA"/>
</dbReference>
<dbReference type="GO" id="GO:0005506">
    <property type="term" value="F:iron ion binding"/>
    <property type="evidence" value="ECO:0007669"/>
    <property type="project" value="InterPro"/>
</dbReference>
<sequence length="163" mass="18432">MDKTTRREVEKSFLEVSRAAARKKIYALRAEQDGESQLARLFRAIAISEEAQATRLLLQLRGQTGTNYQNCKTSFEEEIPNLKKQYEQAMEKAAAAGERAISSLFAQSAKVERIHLNLKKKLETTSTKDTSYHICSFCGFIMENHPPEKCPVCTAPASRFKNI</sequence>
<evidence type="ECO:0000259" key="2">
    <source>
        <dbReference type="PROSITE" id="PS50903"/>
    </source>
</evidence>
<dbReference type="InterPro" id="IPR012347">
    <property type="entry name" value="Ferritin-like"/>
</dbReference>
<evidence type="ECO:0000313" key="4">
    <source>
        <dbReference type="Proteomes" id="UP000011721"/>
    </source>
</evidence>
<dbReference type="AlphaFoldDB" id="M1PKR8"/>
<dbReference type="OrthoDB" id="9799749at2"/>
<feature type="domain" description="Rubredoxin-like" evidence="2">
    <location>
        <begin position="130"/>
        <end position="163"/>
    </location>
</feature>
<organism evidence="3 4">
    <name type="scientific">Desulfocapsa sulfexigens (strain DSM 10523 / SB164P1)</name>
    <dbReference type="NCBI Taxonomy" id="1167006"/>
    <lineage>
        <taxon>Bacteria</taxon>
        <taxon>Pseudomonadati</taxon>
        <taxon>Thermodesulfobacteriota</taxon>
        <taxon>Desulfobulbia</taxon>
        <taxon>Desulfobulbales</taxon>
        <taxon>Desulfocapsaceae</taxon>
        <taxon>Desulfocapsa</taxon>
    </lineage>
</organism>
<dbReference type="eggNOG" id="COG1592">
    <property type="taxonomic scope" value="Bacteria"/>
</dbReference>
<gene>
    <name evidence="3" type="ordered locus">UWK_00488</name>
</gene>
<dbReference type="InterPro" id="IPR009078">
    <property type="entry name" value="Ferritin-like_SF"/>
</dbReference>
<dbReference type="Gene3D" id="2.20.28.10">
    <property type="match status" value="1"/>
</dbReference>
<protein>
    <submittedName>
        <fullName evidence="3">Rubrerythrin</fullName>
    </submittedName>
</protein>
<dbReference type="SUPFAM" id="SSF57802">
    <property type="entry name" value="Rubredoxin-like"/>
    <property type="match status" value="1"/>
</dbReference>
<evidence type="ECO:0000256" key="1">
    <source>
        <dbReference type="SAM" id="Coils"/>
    </source>
</evidence>
<dbReference type="Gene3D" id="1.20.1260.10">
    <property type="match status" value="1"/>
</dbReference>
<reference evidence="4" key="1">
    <citation type="journal article" date="2013" name="Stand. Genomic Sci.">
        <title>Complete genome sequence of Desulfocapsa sulfexigens, a marine deltaproteobacterium specialized in disproportionating inorganic sulfur compounds.</title>
        <authorList>
            <person name="Finster K.W."/>
            <person name="Kjeldsen K.U."/>
            <person name="Kube M."/>
            <person name="Reinhardt R."/>
            <person name="Mussmann M."/>
            <person name="Amann R."/>
            <person name="Schreiber L."/>
        </authorList>
    </citation>
    <scope>NUCLEOTIDE SEQUENCE [LARGE SCALE GENOMIC DNA]</scope>
    <source>
        <strain evidence="4">DSM 10523 / SB164P1</strain>
    </source>
</reference>
<dbReference type="RefSeq" id="WP_015402769.1">
    <property type="nucleotide sequence ID" value="NC_020304.1"/>
</dbReference>
<dbReference type="InterPro" id="IPR024934">
    <property type="entry name" value="Rubredoxin-like_dom"/>
</dbReference>
<dbReference type="SUPFAM" id="SSF47240">
    <property type="entry name" value="Ferritin-like"/>
    <property type="match status" value="1"/>
</dbReference>